<gene>
    <name evidence="1" type="ORF">A6302_04521</name>
</gene>
<reference evidence="1 2" key="1">
    <citation type="submission" date="2016-07" db="EMBL/GenBank/DDBJ databases">
        <title>Draft Genome Sequence of Methylobrevis pamukkalensis PK2.</title>
        <authorList>
            <person name="Vasilenko O.V."/>
            <person name="Doronina N.V."/>
            <person name="Shmareva M.N."/>
            <person name="Tarlachkov S.V."/>
            <person name="Mustakhimov I."/>
            <person name="Trotsenko Y.A."/>
        </authorList>
    </citation>
    <scope>NUCLEOTIDE SEQUENCE [LARGE SCALE GENOMIC DNA]</scope>
    <source>
        <strain evidence="1 2">PK2</strain>
    </source>
</reference>
<dbReference type="PATRIC" id="fig|1439726.3.peg.4831"/>
<keyword evidence="2" id="KW-1185">Reference proteome</keyword>
<dbReference type="AlphaFoldDB" id="A0A1E3GNE4"/>
<comment type="caution">
    <text evidence="1">The sequence shown here is derived from an EMBL/GenBank/DDBJ whole genome shotgun (WGS) entry which is preliminary data.</text>
</comment>
<sequence length="136" mass="14786">MKKANAEHANIDYMKILELDEAWKAKTATDLMEATMNNPLSEFLKAKRSELGDVMIEAFVMDDKGLNVGQTDGTSDYFQADEAKWQKTFAGGPDAIFVDEVEEEGGKKIAQVSLTVAEGGKPIGAITVAVDVDKLN</sequence>
<dbReference type="Proteomes" id="UP000094622">
    <property type="component" value="Unassembled WGS sequence"/>
</dbReference>
<accession>A0A1E3GNE4</accession>
<evidence type="ECO:0000313" key="1">
    <source>
        <dbReference type="EMBL" id="ODN65537.1"/>
    </source>
</evidence>
<protein>
    <submittedName>
        <fullName evidence="1">Uncharacterized protein</fullName>
    </submittedName>
</protein>
<evidence type="ECO:0000313" key="2">
    <source>
        <dbReference type="Proteomes" id="UP000094622"/>
    </source>
</evidence>
<proteinExistence type="predicted"/>
<name>A0A1E3GNE4_9HYPH</name>
<organism evidence="1 2">
    <name type="scientific">Methylobrevis pamukkalensis</name>
    <dbReference type="NCBI Taxonomy" id="1439726"/>
    <lineage>
        <taxon>Bacteria</taxon>
        <taxon>Pseudomonadati</taxon>
        <taxon>Pseudomonadota</taxon>
        <taxon>Alphaproteobacteria</taxon>
        <taxon>Hyphomicrobiales</taxon>
        <taxon>Pleomorphomonadaceae</taxon>
        <taxon>Methylobrevis</taxon>
    </lineage>
</organism>
<dbReference type="EMBL" id="MCRJ01000272">
    <property type="protein sequence ID" value="ODN65537.1"/>
    <property type="molecule type" value="Genomic_DNA"/>
</dbReference>